<dbReference type="PANTHER" id="PTHR23517">
    <property type="entry name" value="RESISTANCE PROTEIN MDTM, PUTATIVE-RELATED-RELATED"/>
    <property type="match status" value="1"/>
</dbReference>
<keyword evidence="5 8" id="KW-1133">Transmembrane helix</keyword>
<organism evidence="9 10">
    <name type="scientific">Krasilnikoviella flava</name>
    <dbReference type="NCBI Taxonomy" id="526729"/>
    <lineage>
        <taxon>Bacteria</taxon>
        <taxon>Bacillati</taxon>
        <taxon>Actinomycetota</taxon>
        <taxon>Actinomycetes</taxon>
        <taxon>Micrococcales</taxon>
        <taxon>Promicromonosporaceae</taxon>
        <taxon>Krasilnikoviella</taxon>
    </lineage>
</organism>
<sequence>MAGGSHHHRSQIPDPGVTVVSMTDQAAASAPHPEHEGDRAFFGHPRGLMTLATTEAWERFSYYGMRAILLLYLTDTVANGGLGMDETTGAAFVSIYGTSVYLLSVVGGWLADRVIGARRSVLYGGIIIAAGHVALTVPTYAFSMLGIGMVAFGTGLLKPNVSSMVGELYSRDDPRRDPAFSIFYMGINLGSFFSPFIVGFVQRMWGYHAGFSVAAVGMAIALVFFVAGYRYLGDAGTDVPNPIRPQDRPAVVRLGLIVLGAIALATALAVVLAGGWAVETFIDAVSYLALATPVVLLTVMYRSKRVTDAERPRVLAYVPLFVSAMLFWMIFEQAATTLTQFAADRTELQLFGIELSPAFFQSINPATIIVLAPVFAWIWTRTGDRPPTAYKFVMGLTLAALSFLFLAGMSEVFAEELAPPWVLGVVYVIQTLGELCLSPVGIAATTLLAPRAFRGQAMALWFLSSAAGQAITAQTIEATEGVSDTAYFGGIGVVALVFAGLLLLLAPWVTRHIRRADEMEHTHSAGA</sequence>
<dbReference type="InterPro" id="IPR018456">
    <property type="entry name" value="PTR2_symporter_CS"/>
</dbReference>
<feature type="transmembrane region" description="Helical" evidence="8">
    <location>
        <begin position="488"/>
        <end position="509"/>
    </location>
</feature>
<feature type="transmembrane region" description="Helical" evidence="8">
    <location>
        <begin position="143"/>
        <end position="161"/>
    </location>
</feature>
<dbReference type="InterPro" id="IPR050171">
    <property type="entry name" value="MFS_Transporters"/>
</dbReference>
<dbReference type="InterPro" id="IPR000109">
    <property type="entry name" value="POT_fam"/>
</dbReference>
<evidence type="ECO:0000256" key="3">
    <source>
        <dbReference type="ARBA" id="ARBA00022475"/>
    </source>
</evidence>
<comment type="similarity">
    <text evidence="7">Belongs to the major facilitator superfamily. Proton-dependent oligopeptide transporter (POT/PTR) (TC 2.A.17) family.</text>
</comment>
<comment type="subcellular location">
    <subcellularLocation>
        <location evidence="1">Cell membrane</location>
        <topology evidence="1">Multi-pass membrane protein</topology>
    </subcellularLocation>
    <subcellularLocation>
        <location evidence="7">Membrane</location>
        <topology evidence="7">Multi-pass membrane protein</topology>
    </subcellularLocation>
</comment>
<dbReference type="GO" id="GO:0006857">
    <property type="term" value="P:oligopeptide transport"/>
    <property type="evidence" value="ECO:0007669"/>
    <property type="project" value="InterPro"/>
</dbReference>
<feature type="transmembrane region" description="Helical" evidence="8">
    <location>
        <begin position="314"/>
        <end position="331"/>
    </location>
</feature>
<evidence type="ECO:0000313" key="10">
    <source>
        <dbReference type="Proteomes" id="UP000189777"/>
    </source>
</evidence>
<feature type="transmembrane region" description="Helical" evidence="8">
    <location>
        <begin position="457"/>
        <end position="476"/>
    </location>
</feature>
<dbReference type="PANTHER" id="PTHR23517:SF15">
    <property type="entry name" value="PROTON-DEPENDENT OLIGOPEPTIDE FAMILY TRANSPORT PROTEIN"/>
    <property type="match status" value="1"/>
</dbReference>
<dbReference type="AlphaFoldDB" id="A0A1T5KNR8"/>
<dbReference type="STRING" id="526729.SAMN04324258_2219"/>
<evidence type="ECO:0000256" key="1">
    <source>
        <dbReference type="ARBA" id="ARBA00004651"/>
    </source>
</evidence>
<dbReference type="GO" id="GO:1904680">
    <property type="term" value="F:peptide transmembrane transporter activity"/>
    <property type="evidence" value="ECO:0007669"/>
    <property type="project" value="InterPro"/>
</dbReference>
<dbReference type="InterPro" id="IPR036259">
    <property type="entry name" value="MFS_trans_sf"/>
</dbReference>
<dbReference type="GO" id="GO:0005886">
    <property type="term" value="C:plasma membrane"/>
    <property type="evidence" value="ECO:0007669"/>
    <property type="project" value="UniProtKB-SubCell"/>
</dbReference>
<keyword evidence="10" id="KW-1185">Reference proteome</keyword>
<dbReference type="CDD" id="cd17346">
    <property type="entry name" value="MFS_DtpA_like"/>
    <property type="match status" value="1"/>
</dbReference>
<feature type="transmembrane region" description="Helical" evidence="8">
    <location>
        <begin position="207"/>
        <end position="229"/>
    </location>
</feature>
<evidence type="ECO:0000256" key="2">
    <source>
        <dbReference type="ARBA" id="ARBA00022448"/>
    </source>
</evidence>
<evidence type="ECO:0000256" key="7">
    <source>
        <dbReference type="RuleBase" id="RU003755"/>
    </source>
</evidence>
<evidence type="ECO:0000256" key="5">
    <source>
        <dbReference type="ARBA" id="ARBA00022989"/>
    </source>
</evidence>
<dbReference type="PROSITE" id="PS01023">
    <property type="entry name" value="PTR2_2"/>
    <property type="match status" value="1"/>
</dbReference>
<dbReference type="EMBL" id="FUZQ01000004">
    <property type="protein sequence ID" value="SKC65416.1"/>
    <property type="molecule type" value="Genomic_DNA"/>
</dbReference>
<protein>
    <submittedName>
        <fullName evidence="9">Proton-dependent oligopeptide transporter, POT family</fullName>
    </submittedName>
</protein>
<dbReference type="NCBIfam" id="TIGR00924">
    <property type="entry name" value="yjdL_sub1_fam"/>
    <property type="match status" value="1"/>
</dbReference>
<feature type="transmembrane region" description="Helical" evidence="8">
    <location>
        <begin position="284"/>
        <end position="302"/>
    </location>
</feature>
<dbReference type="Gene3D" id="1.20.1250.20">
    <property type="entry name" value="MFS general substrate transporter like domains"/>
    <property type="match status" value="1"/>
</dbReference>
<evidence type="ECO:0000313" key="9">
    <source>
        <dbReference type="EMBL" id="SKC65416.1"/>
    </source>
</evidence>
<feature type="transmembrane region" description="Helical" evidence="8">
    <location>
        <begin position="250"/>
        <end position="278"/>
    </location>
</feature>
<reference evidence="9 10" key="1">
    <citation type="submission" date="2017-02" db="EMBL/GenBank/DDBJ databases">
        <authorList>
            <person name="Peterson S.W."/>
        </authorList>
    </citation>
    <scope>NUCLEOTIDE SEQUENCE [LARGE SCALE GENOMIC DNA]</scope>
    <source>
        <strain evidence="9 10">DSM 21481</strain>
    </source>
</reference>
<dbReference type="Pfam" id="PF00854">
    <property type="entry name" value="PTR2"/>
    <property type="match status" value="1"/>
</dbReference>
<dbReference type="Proteomes" id="UP000189777">
    <property type="component" value="Unassembled WGS sequence"/>
</dbReference>
<feature type="transmembrane region" description="Helical" evidence="8">
    <location>
        <begin position="120"/>
        <end position="137"/>
    </location>
</feature>
<feature type="transmembrane region" description="Helical" evidence="8">
    <location>
        <begin position="67"/>
        <end position="84"/>
    </location>
</feature>
<feature type="transmembrane region" description="Helical" evidence="8">
    <location>
        <begin position="90"/>
        <end position="111"/>
    </location>
</feature>
<feature type="transmembrane region" description="Helical" evidence="8">
    <location>
        <begin position="358"/>
        <end position="380"/>
    </location>
</feature>
<name>A0A1T5KNR8_9MICO</name>
<evidence type="ECO:0000256" key="8">
    <source>
        <dbReference type="SAM" id="Phobius"/>
    </source>
</evidence>
<feature type="transmembrane region" description="Helical" evidence="8">
    <location>
        <begin position="392"/>
        <end position="409"/>
    </location>
</feature>
<feature type="transmembrane region" description="Helical" evidence="8">
    <location>
        <begin position="421"/>
        <end position="445"/>
    </location>
</feature>
<keyword evidence="4 7" id="KW-0812">Transmembrane</keyword>
<proteinExistence type="inferred from homology"/>
<keyword evidence="6 8" id="KW-0472">Membrane</keyword>
<evidence type="ECO:0000256" key="6">
    <source>
        <dbReference type="ARBA" id="ARBA00023136"/>
    </source>
</evidence>
<feature type="transmembrane region" description="Helical" evidence="8">
    <location>
        <begin position="182"/>
        <end position="201"/>
    </location>
</feature>
<evidence type="ECO:0000256" key="4">
    <source>
        <dbReference type="ARBA" id="ARBA00022692"/>
    </source>
</evidence>
<dbReference type="InterPro" id="IPR005279">
    <property type="entry name" value="Dipep/tripep_permease"/>
</dbReference>
<keyword evidence="3" id="KW-1003">Cell membrane</keyword>
<accession>A0A1T5KNR8</accession>
<dbReference type="SUPFAM" id="SSF103473">
    <property type="entry name" value="MFS general substrate transporter"/>
    <property type="match status" value="1"/>
</dbReference>
<gene>
    <name evidence="9" type="ORF">SAMN04324258_2219</name>
</gene>
<keyword evidence="2 7" id="KW-0813">Transport</keyword>